<evidence type="ECO:0000313" key="3">
    <source>
        <dbReference type="Proteomes" id="UP000198767"/>
    </source>
</evidence>
<accession>A0A1G5R427</accession>
<dbReference type="AlphaFoldDB" id="A0A1G5R427"/>
<evidence type="ECO:0000256" key="1">
    <source>
        <dbReference type="SAM" id="Phobius"/>
    </source>
</evidence>
<proteinExistence type="predicted"/>
<gene>
    <name evidence="2" type="ORF">SAMN04488118_108107</name>
</gene>
<feature type="transmembrane region" description="Helical" evidence="1">
    <location>
        <begin position="81"/>
        <end position="100"/>
    </location>
</feature>
<dbReference type="Proteomes" id="UP000198767">
    <property type="component" value="Unassembled WGS sequence"/>
</dbReference>
<keyword evidence="1" id="KW-1133">Transmembrane helix</keyword>
<dbReference type="InterPro" id="IPR019253">
    <property type="entry name" value="DUF2244_TM"/>
</dbReference>
<dbReference type="STRING" id="1156985.SAMN04488118_108107"/>
<evidence type="ECO:0000313" key="2">
    <source>
        <dbReference type="EMBL" id="SCZ68812.1"/>
    </source>
</evidence>
<sequence length="190" mass="21434">MAGTVSAPCTTMANTSLLLERSQDHGTRSMPYAWTTPPSDTGGELHLWPHQSLPIEGYVRILTFAALMLALPLLMVLGSTLMWGLLPFVLLALFGLKWALDRNRRSQQILEVLTLSDSKTTLQRKNADDSQQDWQCNRYWVQVHQHDTDGPIPCYITLSGNGREVEIGAFLSLEERQSLYQDLCRQFRAA</sequence>
<reference evidence="2 3" key="1">
    <citation type="submission" date="2016-10" db="EMBL/GenBank/DDBJ databases">
        <authorList>
            <person name="de Groot N.N."/>
        </authorList>
    </citation>
    <scope>NUCLEOTIDE SEQUENCE [LARGE SCALE GENOMIC DNA]</scope>
    <source>
        <strain evidence="2 3">U95</strain>
    </source>
</reference>
<name>A0A1G5R427_9RHOB</name>
<protein>
    <submittedName>
        <fullName evidence="2">Uncharacterized membrane protein</fullName>
    </submittedName>
</protein>
<dbReference type="RefSeq" id="WP_408607953.1">
    <property type="nucleotide sequence ID" value="NZ_FMWG01000008.1"/>
</dbReference>
<keyword evidence="3" id="KW-1185">Reference proteome</keyword>
<keyword evidence="1" id="KW-0812">Transmembrane</keyword>
<dbReference type="Pfam" id="PF10003">
    <property type="entry name" value="DUF2244"/>
    <property type="match status" value="1"/>
</dbReference>
<keyword evidence="1" id="KW-0472">Membrane</keyword>
<dbReference type="EMBL" id="FMWG01000008">
    <property type="protein sequence ID" value="SCZ68812.1"/>
    <property type="molecule type" value="Genomic_DNA"/>
</dbReference>
<organism evidence="2 3">
    <name type="scientific">Epibacterium ulvae</name>
    <dbReference type="NCBI Taxonomy" id="1156985"/>
    <lineage>
        <taxon>Bacteria</taxon>
        <taxon>Pseudomonadati</taxon>
        <taxon>Pseudomonadota</taxon>
        <taxon>Alphaproteobacteria</taxon>
        <taxon>Rhodobacterales</taxon>
        <taxon>Roseobacteraceae</taxon>
        <taxon>Epibacterium</taxon>
    </lineage>
</organism>